<feature type="compositionally biased region" description="Low complexity" evidence="12">
    <location>
        <begin position="1"/>
        <end position="10"/>
    </location>
</feature>
<evidence type="ECO:0000256" key="10">
    <source>
        <dbReference type="ARBA" id="ARBA00023136"/>
    </source>
</evidence>
<reference evidence="13 14" key="1">
    <citation type="submission" date="2020-08" db="EMBL/GenBank/DDBJ databases">
        <title>Genomic Encyclopedia of Type Strains, Phase III (KMG-III): the genomes of soil and plant-associated and newly described type strains.</title>
        <authorList>
            <person name="Whitman W."/>
        </authorList>
    </citation>
    <scope>NUCLEOTIDE SEQUENCE [LARGE SCALE GENOMIC DNA]</scope>
    <source>
        <strain evidence="13 14">CECT 7247</strain>
    </source>
</reference>
<feature type="transmembrane region" description="Helical" evidence="11">
    <location>
        <begin position="43"/>
        <end position="66"/>
    </location>
</feature>
<dbReference type="PANTHER" id="PTHR30042:SF2">
    <property type="entry name" value="POTASSIUM-TRANSPORTING ATPASE KDPC SUBUNIT"/>
    <property type="match status" value="1"/>
</dbReference>
<dbReference type="InterPro" id="IPR003820">
    <property type="entry name" value="KdpC"/>
</dbReference>
<comment type="similarity">
    <text evidence="11">Belongs to the KdpC family.</text>
</comment>
<dbReference type="EMBL" id="JACHXO010000001">
    <property type="protein sequence ID" value="MBB3193329.1"/>
    <property type="molecule type" value="Genomic_DNA"/>
</dbReference>
<comment type="subcellular location">
    <subcellularLocation>
        <location evidence="11">Cell membrane</location>
        <topology evidence="11">Single-pass membrane protein</topology>
    </subcellularLocation>
</comment>
<protein>
    <recommendedName>
        <fullName evidence="11">Potassium-transporting ATPase KdpC subunit</fullName>
    </recommendedName>
    <alternativeName>
        <fullName evidence="11">ATP phosphohydrolase [potassium-transporting] C chain</fullName>
    </alternativeName>
    <alternativeName>
        <fullName evidence="11">Potassium-binding and translocating subunit C</fullName>
    </alternativeName>
    <alternativeName>
        <fullName evidence="11">Potassium-translocating ATPase C chain</fullName>
    </alternativeName>
</protein>
<organism evidence="13 14">
    <name type="scientific">Roseateles terrae</name>
    <dbReference type="NCBI Taxonomy" id="431060"/>
    <lineage>
        <taxon>Bacteria</taxon>
        <taxon>Pseudomonadati</taxon>
        <taxon>Pseudomonadota</taxon>
        <taxon>Betaproteobacteria</taxon>
        <taxon>Burkholderiales</taxon>
        <taxon>Sphaerotilaceae</taxon>
        <taxon>Roseateles</taxon>
    </lineage>
</organism>
<keyword evidence="14" id="KW-1185">Reference proteome</keyword>
<keyword evidence="8 11" id="KW-1133">Transmembrane helix</keyword>
<keyword evidence="4 11" id="KW-0812">Transmembrane</keyword>
<evidence type="ECO:0000256" key="9">
    <source>
        <dbReference type="ARBA" id="ARBA00023065"/>
    </source>
</evidence>
<gene>
    <name evidence="11" type="primary">kdpC</name>
    <name evidence="13" type="ORF">FHS28_000694</name>
</gene>
<evidence type="ECO:0000256" key="1">
    <source>
        <dbReference type="ARBA" id="ARBA00022448"/>
    </source>
</evidence>
<comment type="subunit">
    <text evidence="11">The system is composed of three essential subunits: KdpA, KdpB and KdpC.</text>
</comment>
<comment type="caution">
    <text evidence="13">The sequence shown here is derived from an EMBL/GenBank/DDBJ whole genome shotgun (WGS) entry which is preliminary data.</text>
</comment>
<dbReference type="PANTHER" id="PTHR30042">
    <property type="entry name" value="POTASSIUM-TRANSPORTING ATPASE C CHAIN"/>
    <property type="match status" value="1"/>
</dbReference>
<keyword evidence="7 11" id="KW-0630">Potassium</keyword>
<evidence type="ECO:0000313" key="14">
    <source>
        <dbReference type="Proteomes" id="UP000574369"/>
    </source>
</evidence>
<evidence type="ECO:0000256" key="5">
    <source>
        <dbReference type="ARBA" id="ARBA00022741"/>
    </source>
</evidence>
<keyword evidence="1 11" id="KW-0813">Transport</keyword>
<dbReference type="Pfam" id="PF02669">
    <property type="entry name" value="KdpC"/>
    <property type="match status" value="1"/>
</dbReference>
<proteinExistence type="inferred from homology"/>
<keyword evidence="9 11" id="KW-0406">Ion transport</keyword>
<keyword evidence="3 11" id="KW-0633">Potassium transport</keyword>
<keyword evidence="10 11" id="KW-0472">Membrane</keyword>
<dbReference type="NCBIfam" id="TIGR00681">
    <property type="entry name" value="kdpC"/>
    <property type="match status" value="1"/>
</dbReference>
<dbReference type="Proteomes" id="UP000574369">
    <property type="component" value="Unassembled WGS sequence"/>
</dbReference>
<keyword evidence="6 11" id="KW-0067">ATP-binding</keyword>
<evidence type="ECO:0000256" key="2">
    <source>
        <dbReference type="ARBA" id="ARBA00022475"/>
    </source>
</evidence>
<evidence type="ECO:0000256" key="4">
    <source>
        <dbReference type="ARBA" id="ARBA00022692"/>
    </source>
</evidence>
<evidence type="ECO:0000313" key="13">
    <source>
        <dbReference type="EMBL" id="MBB3193329.1"/>
    </source>
</evidence>
<name>A0ABR6GML3_9BURK</name>
<dbReference type="NCBIfam" id="NF001454">
    <property type="entry name" value="PRK00315.1"/>
    <property type="match status" value="1"/>
</dbReference>
<evidence type="ECO:0000256" key="7">
    <source>
        <dbReference type="ARBA" id="ARBA00022958"/>
    </source>
</evidence>
<accession>A0ABR6GML3</accession>
<sequence>MSSSTSSTSSLRNQQRGTEPGSVPDAASASAERPSTLQLLRPALVVFVLLSGLTGLLYPAAVTGLAKSLFPRQAAGSLVEANGQVVGSELIGQNFSSPRYFWGRPSATGPMANNAANSGGSNQGPTNPALVDAVKARIEALKAADPGNTDTIPVDLVSASASGLDPHISMAAARYQAARVARERGLPVEAVQRLIQANTESRDLAVLGEPRVNVLMLNLALDKAPGQKAVPAVTHPPAASSASAPTALQGRLAMPLASNSSTTWATSTTSATSATAAPIQVFTA</sequence>
<evidence type="ECO:0000256" key="12">
    <source>
        <dbReference type="SAM" id="MobiDB-lite"/>
    </source>
</evidence>
<evidence type="ECO:0000256" key="8">
    <source>
        <dbReference type="ARBA" id="ARBA00022989"/>
    </source>
</evidence>
<evidence type="ECO:0000256" key="3">
    <source>
        <dbReference type="ARBA" id="ARBA00022538"/>
    </source>
</evidence>
<comment type="function">
    <text evidence="11">Part of the high-affinity ATP-driven potassium transport (or Kdp) system, which catalyzes the hydrolysis of ATP coupled with the electrogenic transport of potassium into the cytoplasm. This subunit acts as a catalytic chaperone that increases the ATP-binding affinity of the ATP-hydrolyzing subunit KdpB by the formation of a transient KdpB/KdpC/ATP ternary complex.</text>
</comment>
<dbReference type="HAMAP" id="MF_00276">
    <property type="entry name" value="KdpC"/>
    <property type="match status" value="1"/>
</dbReference>
<keyword evidence="5 11" id="KW-0547">Nucleotide-binding</keyword>
<evidence type="ECO:0000256" key="11">
    <source>
        <dbReference type="HAMAP-Rule" id="MF_00276"/>
    </source>
</evidence>
<feature type="region of interest" description="Disordered" evidence="12">
    <location>
        <begin position="1"/>
        <end position="30"/>
    </location>
</feature>
<evidence type="ECO:0000256" key="6">
    <source>
        <dbReference type="ARBA" id="ARBA00022840"/>
    </source>
</evidence>
<keyword evidence="2 11" id="KW-1003">Cell membrane</keyword>